<dbReference type="Pfam" id="PF08241">
    <property type="entry name" value="Methyltransf_11"/>
    <property type="match status" value="1"/>
</dbReference>
<evidence type="ECO:0000256" key="1">
    <source>
        <dbReference type="SAM" id="SignalP"/>
    </source>
</evidence>
<evidence type="ECO:0000313" key="3">
    <source>
        <dbReference type="EMBL" id="MBN9413635.1"/>
    </source>
</evidence>
<dbReference type="Proteomes" id="UP000664414">
    <property type="component" value="Unassembled WGS sequence"/>
</dbReference>
<feature type="domain" description="Methyltransferase type 11" evidence="2">
    <location>
        <begin position="83"/>
        <end position="179"/>
    </location>
</feature>
<dbReference type="PANTHER" id="PTHR43591:SF24">
    <property type="entry name" value="2-METHOXY-6-POLYPRENYL-1,4-BENZOQUINOL METHYLASE, MITOCHONDRIAL"/>
    <property type="match status" value="1"/>
</dbReference>
<dbReference type="EMBL" id="JAFKGL010000031">
    <property type="protein sequence ID" value="MBN9413635.1"/>
    <property type="molecule type" value="Genomic_DNA"/>
</dbReference>
<keyword evidence="3" id="KW-0808">Transferase</keyword>
<dbReference type="GO" id="GO:0032259">
    <property type="term" value="P:methylation"/>
    <property type="evidence" value="ECO:0007669"/>
    <property type="project" value="UniProtKB-KW"/>
</dbReference>
<feature type="signal peptide" evidence="1">
    <location>
        <begin position="1"/>
        <end position="23"/>
    </location>
</feature>
<accession>A0A8J7TU72</accession>
<proteinExistence type="predicted"/>
<gene>
    <name evidence="3" type="ORF">J0H12_06925</name>
</gene>
<dbReference type="CDD" id="cd02440">
    <property type="entry name" value="AdoMet_MTases"/>
    <property type="match status" value="1"/>
</dbReference>
<dbReference type="SUPFAM" id="SSF53335">
    <property type="entry name" value="S-adenosyl-L-methionine-dependent methyltransferases"/>
    <property type="match status" value="1"/>
</dbReference>
<reference evidence="3" key="1">
    <citation type="submission" date="2021-02" db="EMBL/GenBank/DDBJ databases">
        <title>Thiocyanate and organic carbon inputs drive convergent selection for specific autotrophic Afipia and Thiobacillus strains within complex microbiomes.</title>
        <authorList>
            <person name="Huddy R.J."/>
            <person name="Sachdeva R."/>
            <person name="Kadzinga F."/>
            <person name="Kantor R.S."/>
            <person name="Harrison S.T.L."/>
            <person name="Banfield J.F."/>
        </authorList>
    </citation>
    <scope>NUCLEOTIDE SEQUENCE</scope>
    <source>
        <strain evidence="3">SCN18_10_11_15_R4_P_38_20</strain>
    </source>
</reference>
<dbReference type="InterPro" id="IPR013216">
    <property type="entry name" value="Methyltransf_11"/>
</dbReference>
<dbReference type="AlphaFoldDB" id="A0A8J7TU72"/>
<feature type="chain" id="PRO_5035203998" evidence="1">
    <location>
        <begin position="24"/>
        <end position="274"/>
    </location>
</feature>
<dbReference type="Gene3D" id="3.40.50.150">
    <property type="entry name" value="Vaccinia Virus protein VP39"/>
    <property type="match status" value="1"/>
</dbReference>
<dbReference type="InterPro" id="IPR029063">
    <property type="entry name" value="SAM-dependent_MTases_sf"/>
</dbReference>
<dbReference type="PANTHER" id="PTHR43591">
    <property type="entry name" value="METHYLTRANSFERASE"/>
    <property type="match status" value="1"/>
</dbReference>
<protein>
    <submittedName>
        <fullName evidence="3">Methyltransferase domain-containing protein</fullName>
    </submittedName>
</protein>
<dbReference type="GO" id="GO:0008757">
    <property type="term" value="F:S-adenosylmethionine-dependent methyltransferase activity"/>
    <property type="evidence" value="ECO:0007669"/>
    <property type="project" value="InterPro"/>
</dbReference>
<comment type="caution">
    <text evidence="3">The sequence shown here is derived from an EMBL/GenBank/DDBJ whole genome shotgun (WGS) entry which is preliminary data.</text>
</comment>
<evidence type="ECO:0000259" key="2">
    <source>
        <dbReference type="Pfam" id="PF08241"/>
    </source>
</evidence>
<evidence type="ECO:0000313" key="4">
    <source>
        <dbReference type="Proteomes" id="UP000664414"/>
    </source>
</evidence>
<sequence length="274" mass="31172">MKAYLLKPFAVLSLIIFVPTLQATDSFKEEETWFGRTVRASQNFCYQVMAKTFWDPLMSGFKPGRVIAISELDIQPDDKVLFVGEGTGLDFEVLPEGLNKNKLQAFDFSPEMVKQAKLKARQFDIPDENIFIGDAQHLLFKEEKFNKIYFPLSLASIPDPTLALQEAERVLEKKGRVVIMEKLIDDGHQPSSLRQLLNFFTKFIFADINRNLTQILGEGSSFKIINYQSLEGKLSGFFARRIGASYRIATLVRINDYPEIEAQGAKLEQKAKTD</sequence>
<keyword evidence="1" id="KW-0732">Signal</keyword>
<name>A0A8J7TU72_9PROT</name>
<organism evidence="3 4">
    <name type="scientific">Candidatus Paracaedimonas acanthamoebae</name>
    <dbReference type="NCBI Taxonomy" id="244581"/>
    <lineage>
        <taxon>Bacteria</taxon>
        <taxon>Pseudomonadati</taxon>
        <taxon>Pseudomonadota</taxon>
        <taxon>Alphaproteobacteria</taxon>
        <taxon>Holosporales</taxon>
        <taxon>Caedimonadaceae</taxon>
        <taxon>Candidatus Paracaedimonas</taxon>
    </lineage>
</organism>
<keyword evidence="3" id="KW-0489">Methyltransferase</keyword>